<dbReference type="Pfam" id="PF13855">
    <property type="entry name" value="LRR_8"/>
    <property type="match status" value="1"/>
</dbReference>
<evidence type="ECO:0000256" key="2">
    <source>
        <dbReference type="ARBA" id="ARBA00022729"/>
    </source>
</evidence>
<sequence length="346" mass="38707">MQSHIIILLYIGVACVCGQISRQEYPTPSDVYNQSKVYVKQDGRHQPEYYGYEEPCPDAEDISPCVCTYDTVSKAMDLECSAVESEEQLKQIFKADFPLKNFNKFDLHDNNNIKVLEAGVFNGITFEIINVYNTDLEVVELNALDSCYETATNIDLYYSKITSFPFDELSQFSKLRDFAISHSLLSVIPADAFHGLTALDHLDISDNNADIVGTFQDLPKLGHISLDSNNMTTIPSQFIKTGSSDLSFIGLSHNNIVSVEPDAFDIVDGLHINMGFNSLSTLDEVTWRPYFEAGVTLAAGDNPLVCGCDVAWLFGEDQLREHVDYYATCTNGEHLWFLDPSTFDNC</sequence>
<keyword evidence="1" id="KW-0433">Leucine-rich repeat</keyword>
<organism evidence="5 6">
    <name type="scientific">Meganyctiphanes norvegica</name>
    <name type="common">Northern krill</name>
    <name type="synonym">Thysanopoda norvegica</name>
    <dbReference type="NCBI Taxonomy" id="48144"/>
    <lineage>
        <taxon>Eukaryota</taxon>
        <taxon>Metazoa</taxon>
        <taxon>Ecdysozoa</taxon>
        <taxon>Arthropoda</taxon>
        <taxon>Crustacea</taxon>
        <taxon>Multicrustacea</taxon>
        <taxon>Malacostraca</taxon>
        <taxon>Eumalacostraca</taxon>
        <taxon>Eucarida</taxon>
        <taxon>Euphausiacea</taxon>
        <taxon>Euphausiidae</taxon>
        <taxon>Meganyctiphanes</taxon>
    </lineage>
</organism>
<dbReference type="PANTHER" id="PTHR24369:SF210">
    <property type="entry name" value="CHAOPTIN-RELATED"/>
    <property type="match status" value="1"/>
</dbReference>
<evidence type="ECO:0000313" key="5">
    <source>
        <dbReference type="EMBL" id="CAL4133706.1"/>
    </source>
</evidence>
<evidence type="ECO:0000313" key="6">
    <source>
        <dbReference type="Proteomes" id="UP001497623"/>
    </source>
</evidence>
<reference evidence="5 6" key="1">
    <citation type="submission" date="2024-05" db="EMBL/GenBank/DDBJ databases">
        <authorList>
            <person name="Wallberg A."/>
        </authorList>
    </citation>
    <scope>NUCLEOTIDE SEQUENCE [LARGE SCALE GENOMIC DNA]</scope>
</reference>
<dbReference type="Gene3D" id="3.80.10.10">
    <property type="entry name" value="Ribonuclease Inhibitor"/>
    <property type="match status" value="1"/>
</dbReference>
<evidence type="ECO:0008006" key="7">
    <source>
        <dbReference type="Google" id="ProtNLM"/>
    </source>
</evidence>
<proteinExistence type="predicted"/>
<keyword evidence="2 4" id="KW-0732">Signal</keyword>
<evidence type="ECO:0000256" key="1">
    <source>
        <dbReference type="ARBA" id="ARBA00022614"/>
    </source>
</evidence>
<feature type="signal peptide" evidence="4">
    <location>
        <begin position="1"/>
        <end position="18"/>
    </location>
</feature>
<dbReference type="SUPFAM" id="SSF52058">
    <property type="entry name" value="L domain-like"/>
    <property type="match status" value="1"/>
</dbReference>
<dbReference type="InterPro" id="IPR032675">
    <property type="entry name" value="LRR_dom_sf"/>
</dbReference>
<keyword evidence="6" id="KW-1185">Reference proteome</keyword>
<dbReference type="InterPro" id="IPR050541">
    <property type="entry name" value="LRR_TM_domain-containing"/>
</dbReference>
<dbReference type="GO" id="GO:0005886">
    <property type="term" value="C:plasma membrane"/>
    <property type="evidence" value="ECO:0007669"/>
    <property type="project" value="TreeGrafter"/>
</dbReference>
<gene>
    <name evidence="5" type="ORF">MNOR_LOCUS27272</name>
</gene>
<keyword evidence="3" id="KW-0677">Repeat</keyword>
<evidence type="ECO:0000256" key="3">
    <source>
        <dbReference type="ARBA" id="ARBA00022737"/>
    </source>
</evidence>
<name>A0AAV2RNF0_MEGNR</name>
<dbReference type="Proteomes" id="UP001497623">
    <property type="component" value="Unassembled WGS sequence"/>
</dbReference>
<evidence type="ECO:0000256" key="4">
    <source>
        <dbReference type="SAM" id="SignalP"/>
    </source>
</evidence>
<dbReference type="EMBL" id="CAXKWB010028417">
    <property type="protein sequence ID" value="CAL4133706.1"/>
    <property type="molecule type" value="Genomic_DNA"/>
</dbReference>
<dbReference type="InterPro" id="IPR001611">
    <property type="entry name" value="Leu-rich_rpt"/>
</dbReference>
<dbReference type="PANTHER" id="PTHR24369">
    <property type="entry name" value="ANTIGEN BSP, PUTATIVE-RELATED"/>
    <property type="match status" value="1"/>
</dbReference>
<feature type="chain" id="PRO_5043629289" description="Oplophorus-luciferin 2-monooxygenase non-catalytic subunit" evidence="4">
    <location>
        <begin position="19"/>
        <end position="346"/>
    </location>
</feature>
<accession>A0AAV2RNF0</accession>
<dbReference type="AlphaFoldDB" id="A0AAV2RNF0"/>
<comment type="caution">
    <text evidence="5">The sequence shown here is derived from an EMBL/GenBank/DDBJ whole genome shotgun (WGS) entry which is preliminary data.</text>
</comment>
<protein>
    <recommendedName>
        <fullName evidence="7">Oplophorus-luciferin 2-monooxygenase non-catalytic subunit</fullName>
    </recommendedName>
</protein>